<dbReference type="Proteomes" id="UP000262621">
    <property type="component" value="Unassembled WGS sequence"/>
</dbReference>
<gene>
    <name evidence="1" type="ORF">D0Q02_27650</name>
</gene>
<keyword evidence="1" id="KW-0378">Hydrolase</keyword>
<dbReference type="InterPro" id="IPR036412">
    <property type="entry name" value="HAD-like_sf"/>
</dbReference>
<dbReference type="AlphaFoldDB" id="A0A372FSG0"/>
<accession>A0A372FSG0</accession>
<comment type="caution">
    <text evidence="1">The sequence shown here is derived from an EMBL/GenBank/DDBJ whole genome shotgun (WGS) entry which is preliminary data.</text>
</comment>
<evidence type="ECO:0000313" key="1">
    <source>
        <dbReference type="EMBL" id="RFS43460.1"/>
    </source>
</evidence>
<dbReference type="Pfam" id="PF00702">
    <property type="entry name" value="Hydrolase"/>
    <property type="match status" value="1"/>
</dbReference>
<sequence length="239" mass="25426">MSTVRLSDTLSEVRSKEVLLLDVGGLLVRPDTARLLAALDSAPAVTEDSLDRALYCHGRVGAGLGPGDDDDDFVFRFAVAAGATPEQVRAVFTELRDIVLFSSWVPRNLTGDIAALRRIVVHLPRIALVTNSEGGAEEMVRRLGIAQVGPGPGMEVTAVIDSATLGVHKPDPEIFRLAAELLGTVPERCVCLGDSVRNDVEAARGAGVLSVHFDPYGDCAETADHLHATSLAEFAGWFE</sequence>
<dbReference type="RefSeq" id="WP_117230904.1">
    <property type="nucleotide sequence ID" value="NZ_CP061725.1"/>
</dbReference>
<keyword evidence="2" id="KW-1185">Reference proteome</keyword>
<dbReference type="OrthoDB" id="9812856at2"/>
<dbReference type="EMBL" id="QVFU01000059">
    <property type="protein sequence ID" value="RFS43460.1"/>
    <property type="molecule type" value="Genomic_DNA"/>
</dbReference>
<organism evidence="1 2">
    <name type="scientific">Micromonospora craniellae</name>
    <dbReference type="NCBI Taxonomy" id="2294034"/>
    <lineage>
        <taxon>Bacteria</taxon>
        <taxon>Bacillati</taxon>
        <taxon>Actinomycetota</taxon>
        <taxon>Actinomycetes</taxon>
        <taxon>Micromonosporales</taxon>
        <taxon>Micromonosporaceae</taxon>
        <taxon>Micromonospora</taxon>
    </lineage>
</organism>
<protein>
    <submittedName>
        <fullName evidence="1">HAD family hydrolase</fullName>
    </submittedName>
</protein>
<name>A0A372FSG0_9ACTN</name>
<reference evidence="1 2" key="1">
    <citation type="submission" date="2018-08" db="EMBL/GenBank/DDBJ databases">
        <title>Verrucosispora craniellae sp. nov., isolated from a marine sponge in the South China Sea.</title>
        <authorList>
            <person name="Li L."/>
            <person name="Lin H.W."/>
        </authorList>
    </citation>
    <scope>NUCLEOTIDE SEQUENCE [LARGE SCALE GENOMIC DNA]</scope>
    <source>
        <strain evidence="1 2">LHW63014</strain>
    </source>
</reference>
<evidence type="ECO:0000313" key="2">
    <source>
        <dbReference type="Proteomes" id="UP000262621"/>
    </source>
</evidence>
<dbReference type="InterPro" id="IPR023214">
    <property type="entry name" value="HAD_sf"/>
</dbReference>
<proteinExistence type="predicted"/>
<dbReference type="GO" id="GO:0016787">
    <property type="term" value="F:hydrolase activity"/>
    <property type="evidence" value="ECO:0007669"/>
    <property type="project" value="UniProtKB-KW"/>
</dbReference>
<dbReference type="NCBIfam" id="TIGR01549">
    <property type="entry name" value="HAD-SF-IA-v1"/>
    <property type="match status" value="1"/>
</dbReference>
<dbReference type="SUPFAM" id="SSF56784">
    <property type="entry name" value="HAD-like"/>
    <property type="match status" value="1"/>
</dbReference>
<dbReference type="Gene3D" id="3.40.50.1000">
    <property type="entry name" value="HAD superfamily/HAD-like"/>
    <property type="match status" value="1"/>
</dbReference>
<dbReference type="InterPro" id="IPR006439">
    <property type="entry name" value="HAD-SF_hydro_IA"/>
</dbReference>